<dbReference type="AlphaFoldDB" id="A0A8H5D627"/>
<dbReference type="Pfam" id="PF14033">
    <property type="entry name" value="DUF4246"/>
    <property type="match status" value="1"/>
</dbReference>
<gene>
    <name evidence="4" type="ORF">D9756_007047</name>
</gene>
<dbReference type="InterPro" id="IPR025340">
    <property type="entry name" value="DUF4246"/>
</dbReference>
<reference evidence="4 5" key="1">
    <citation type="journal article" date="2020" name="ISME J.">
        <title>Uncovering the hidden diversity of litter-decomposition mechanisms in mushroom-forming fungi.</title>
        <authorList>
            <person name="Floudas D."/>
            <person name="Bentzer J."/>
            <person name="Ahren D."/>
            <person name="Johansson T."/>
            <person name="Persson P."/>
            <person name="Tunlid A."/>
        </authorList>
    </citation>
    <scope>NUCLEOTIDE SEQUENCE [LARGE SCALE GENOMIC DNA]</scope>
    <source>
        <strain evidence="4 5">CBS 146.42</strain>
    </source>
</reference>
<accession>A0A8H5D627</accession>
<proteinExistence type="predicted"/>
<feature type="region of interest" description="Disordered" evidence="1">
    <location>
        <begin position="1"/>
        <end position="41"/>
    </location>
</feature>
<dbReference type="EMBL" id="JAACJO010000009">
    <property type="protein sequence ID" value="KAF5354276.1"/>
    <property type="molecule type" value="Genomic_DNA"/>
</dbReference>
<evidence type="ECO:0000313" key="4">
    <source>
        <dbReference type="EMBL" id="KAF5354276.1"/>
    </source>
</evidence>
<feature type="compositionally biased region" description="Pro residues" evidence="1">
    <location>
        <begin position="1"/>
        <end position="11"/>
    </location>
</feature>
<evidence type="ECO:0000313" key="5">
    <source>
        <dbReference type="Proteomes" id="UP000559027"/>
    </source>
</evidence>
<dbReference type="PANTHER" id="PTHR33119">
    <property type="entry name" value="IFI3P"/>
    <property type="match status" value="1"/>
</dbReference>
<keyword evidence="5" id="KW-1185">Reference proteome</keyword>
<feature type="region of interest" description="Disordered" evidence="1">
    <location>
        <begin position="85"/>
        <end position="175"/>
    </location>
</feature>
<evidence type="ECO:0000256" key="1">
    <source>
        <dbReference type="SAM" id="MobiDB-lite"/>
    </source>
</evidence>
<feature type="compositionally biased region" description="Acidic residues" evidence="1">
    <location>
        <begin position="143"/>
        <end position="170"/>
    </location>
</feature>
<sequence length="636" mass="71866">MPFIPSPPPLPGFGLPLSRVPLDKTSGQPLFPSALDPDLSESNHRARLPAFTLRELEMVNLMNIVTDKPDWEVKVFDESIVEKWKEEAGVGEDEDEDGDSETMAAKGGEGGAEDSGDGGKSKAEDVAEEGAENEVVKNGNEDTNQEENGDNGGDDDADGDDDNSDDDEGEAPSFTEKMFQYCIDELRYKAELYKKSGFVRVFTADVVKSDTAITSDLQEALKAVVAPLENVPQNRKDWHPGSNEQVLDLVHPSLFPLVYGLSRILPNSITSLDDYITQCGAGEVIPSQDNVDSAYSKKFQWLPCDVDISGDTPKILSYINNLRPKEHPALYQVIEKILAKVIPLWNATLSPLREDKFPERITYSCAEYDDSAWEKYLEENGPKQGDEEGDDDFEDRQNDWETDHKHSFYIHPDVERDFSPQPVQKVDLKMDFSSTGLQVIVKLANIHLTPEKSEYAGGTWHIEGQLNEHICATAIYYYDVENISSTYLHFRSAVNSDHIQYEVSYDQNDNDWLRDIYGLTNWESCVQDLGASKLVKADLSLSQISFNIKFAHSILQTQRSLDTRRDWWAEMVLKSNVLQKLPPELRDLVVKDSDAFPIDLDRAKELREELMEERKEYVIGYQEHNFKSVSISLCEH</sequence>
<protein>
    <submittedName>
        <fullName evidence="4">Uncharacterized protein</fullName>
    </submittedName>
</protein>
<dbReference type="InterPro" id="IPR049207">
    <property type="entry name" value="DUF4246_N"/>
</dbReference>
<dbReference type="Pfam" id="PF21666">
    <property type="entry name" value="DUF4246_N"/>
    <property type="match status" value="1"/>
</dbReference>
<dbReference type="PANTHER" id="PTHR33119:SF1">
    <property type="entry name" value="FE2OG DIOXYGENASE DOMAIN-CONTAINING PROTEIN"/>
    <property type="match status" value="1"/>
</dbReference>
<feature type="compositionally biased region" description="Acidic residues" evidence="1">
    <location>
        <begin position="89"/>
        <end position="100"/>
    </location>
</feature>
<dbReference type="OrthoDB" id="415532at2759"/>
<evidence type="ECO:0000259" key="2">
    <source>
        <dbReference type="Pfam" id="PF14033"/>
    </source>
</evidence>
<dbReference type="Proteomes" id="UP000559027">
    <property type="component" value="Unassembled WGS sequence"/>
</dbReference>
<feature type="domain" description="DUF4246" evidence="2">
    <location>
        <begin position="176"/>
        <end position="532"/>
    </location>
</feature>
<comment type="caution">
    <text evidence="4">The sequence shown here is derived from an EMBL/GenBank/DDBJ whole genome shotgun (WGS) entry which is preliminary data.</text>
</comment>
<evidence type="ECO:0000259" key="3">
    <source>
        <dbReference type="Pfam" id="PF21666"/>
    </source>
</evidence>
<feature type="domain" description="DUF4246" evidence="3">
    <location>
        <begin position="10"/>
        <end position="87"/>
    </location>
</feature>
<name>A0A8H5D627_9AGAR</name>
<dbReference type="InterPro" id="IPR049192">
    <property type="entry name" value="DUF4246_C"/>
</dbReference>
<organism evidence="4 5">
    <name type="scientific">Leucocoprinus leucothites</name>
    <dbReference type="NCBI Taxonomy" id="201217"/>
    <lineage>
        <taxon>Eukaryota</taxon>
        <taxon>Fungi</taxon>
        <taxon>Dikarya</taxon>
        <taxon>Basidiomycota</taxon>
        <taxon>Agaricomycotina</taxon>
        <taxon>Agaricomycetes</taxon>
        <taxon>Agaricomycetidae</taxon>
        <taxon>Agaricales</taxon>
        <taxon>Agaricineae</taxon>
        <taxon>Agaricaceae</taxon>
        <taxon>Leucocoprinus</taxon>
    </lineage>
</organism>